<protein>
    <submittedName>
        <fullName evidence="6">MBL fold metallo-hydrolase</fullName>
    </submittedName>
</protein>
<evidence type="ECO:0000256" key="2">
    <source>
        <dbReference type="ARBA" id="ARBA00022723"/>
    </source>
</evidence>
<keyword evidence="2" id="KW-0479">Metal-binding</keyword>
<evidence type="ECO:0000256" key="4">
    <source>
        <dbReference type="ARBA" id="ARBA00022833"/>
    </source>
</evidence>
<dbReference type="Proteomes" id="UP000438699">
    <property type="component" value="Unassembled WGS sequence"/>
</dbReference>
<dbReference type="GO" id="GO:0046872">
    <property type="term" value="F:metal ion binding"/>
    <property type="evidence" value="ECO:0007669"/>
    <property type="project" value="UniProtKB-KW"/>
</dbReference>
<evidence type="ECO:0000256" key="1">
    <source>
        <dbReference type="ARBA" id="ARBA00001947"/>
    </source>
</evidence>
<dbReference type="PANTHER" id="PTHR46233:SF3">
    <property type="entry name" value="HYDROXYACYLGLUTATHIONE HYDROLASE GLOC"/>
    <property type="match status" value="1"/>
</dbReference>
<name>A0A6N6N6K3_9BACT</name>
<reference evidence="6 7" key="1">
    <citation type="journal article" date="2017" name="Int. J. Syst. Evol. Microbiol.">
        <title>Desulfovibrio senegalensis sp. nov., a mesophilic sulfate reducer isolated from marine sediment.</title>
        <authorList>
            <person name="Thioye A."/>
            <person name="Gam Z.B.A."/>
            <person name="Mbengue M."/>
            <person name="Cayol J.L."/>
            <person name="Joseph-Bartoli M."/>
            <person name="Toure-Kane C."/>
            <person name="Labat M."/>
        </authorList>
    </citation>
    <scope>NUCLEOTIDE SEQUENCE [LARGE SCALE GENOMIC DNA]</scope>
    <source>
        <strain evidence="6 7">DSM 101509</strain>
    </source>
</reference>
<sequence length="211" mass="22801">MHIKTIPLGPLETNCHILAADGLAVVVDPGGDPAPVLQYLEENGLKAANILNTHLHFDHTYGNAAFARATGLPILACADDLPLLSSELGRGGMMGLPVVEEYEIQEIKAGEHEFAGMRCEAFHTPGHSQGSLSFHFPDAAVCFVGDLIFYRSIGRTDFPGGSLEVLKKSVADHIFTLPGHTKLFPGHGPDTTVDDEKNHNPFFSEFRTEAQ</sequence>
<dbReference type="RefSeq" id="WP_151149441.1">
    <property type="nucleotide sequence ID" value="NZ_WAIE01000001.1"/>
</dbReference>
<keyword evidence="3 6" id="KW-0378">Hydrolase</keyword>
<dbReference type="InterPro" id="IPR001279">
    <property type="entry name" value="Metallo-B-lactamas"/>
</dbReference>
<dbReference type="OrthoDB" id="9802991at2"/>
<dbReference type="InterPro" id="IPR036866">
    <property type="entry name" value="RibonucZ/Hydroxyglut_hydro"/>
</dbReference>
<dbReference type="CDD" id="cd06262">
    <property type="entry name" value="metallo-hydrolase-like_MBL-fold"/>
    <property type="match status" value="1"/>
</dbReference>
<comment type="caution">
    <text evidence="6">The sequence shown here is derived from an EMBL/GenBank/DDBJ whole genome shotgun (WGS) entry which is preliminary data.</text>
</comment>
<organism evidence="6 7">
    <name type="scientific">Pseudodesulfovibrio senegalensis</name>
    <dbReference type="NCBI Taxonomy" id="1721087"/>
    <lineage>
        <taxon>Bacteria</taxon>
        <taxon>Pseudomonadati</taxon>
        <taxon>Thermodesulfobacteriota</taxon>
        <taxon>Desulfovibrionia</taxon>
        <taxon>Desulfovibrionales</taxon>
        <taxon>Desulfovibrionaceae</taxon>
    </lineage>
</organism>
<gene>
    <name evidence="6" type="ORF">F8A88_02260</name>
</gene>
<dbReference type="GO" id="GO:0016787">
    <property type="term" value="F:hydrolase activity"/>
    <property type="evidence" value="ECO:0007669"/>
    <property type="project" value="UniProtKB-KW"/>
</dbReference>
<dbReference type="InterPro" id="IPR051453">
    <property type="entry name" value="MBL_Glyoxalase_II"/>
</dbReference>
<dbReference type="EMBL" id="WAIE01000001">
    <property type="protein sequence ID" value="KAB1443109.1"/>
    <property type="molecule type" value="Genomic_DNA"/>
</dbReference>
<dbReference type="Gene3D" id="3.60.15.10">
    <property type="entry name" value="Ribonuclease Z/Hydroxyacylglutathione hydrolase-like"/>
    <property type="match status" value="1"/>
</dbReference>
<dbReference type="SMART" id="SM00849">
    <property type="entry name" value="Lactamase_B"/>
    <property type="match status" value="1"/>
</dbReference>
<keyword evidence="7" id="KW-1185">Reference proteome</keyword>
<dbReference type="AlphaFoldDB" id="A0A6N6N6K3"/>
<evidence type="ECO:0000313" key="6">
    <source>
        <dbReference type="EMBL" id="KAB1443109.1"/>
    </source>
</evidence>
<dbReference type="Pfam" id="PF00753">
    <property type="entry name" value="Lactamase_B"/>
    <property type="match status" value="1"/>
</dbReference>
<comment type="cofactor">
    <cofactor evidence="1">
        <name>Zn(2+)</name>
        <dbReference type="ChEBI" id="CHEBI:29105"/>
    </cofactor>
</comment>
<evidence type="ECO:0000256" key="3">
    <source>
        <dbReference type="ARBA" id="ARBA00022801"/>
    </source>
</evidence>
<keyword evidence="4" id="KW-0862">Zinc</keyword>
<dbReference type="PANTHER" id="PTHR46233">
    <property type="entry name" value="HYDROXYACYLGLUTATHIONE HYDROLASE GLOC"/>
    <property type="match status" value="1"/>
</dbReference>
<accession>A0A6N6N6K3</accession>
<feature type="domain" description="Metallo-beta-lactamase" evidence="5">
    <location>
        <begin position="12"/>
        <end position="187"/>
    </location>
</feature>
<evidence type="ECO:0000313" key="7">
    <source>
        <dbReference type="Proteomes" id="UP000438699"/>
    </source>
</evidence>
<proteinExistence type="predicted"/>
<dbReference type="SUPFAM" id="SSF56281">
    <property type="entry name" value="Metallo-hydrolase/oxidoreductase"/>
    <property type="match status" value="1"/>
</dbReference>
<evidence type="ECO:0000259" key="5">
    <source>
        <dbReference type="SMART" id="SM00849"/>
    </source>
</evidence>